<dbReference type="GO" id="GO:0008813">
    <property type="term" value="F:chorismate lyase activity"/>
    <property type="evidence" value="ECO:0007669"/>
    <property type="project" value="UniProtKB-EC"/>
</dbReference>
<comment type="function">
    <text evidence="5">Removes the pyruvyl group from chorismate, with concomitant aromatization of the ring, to provide 4-hydroxybenzoate (4HB) for the ubiquinone pathway.</text>
</comment>
<dbReference type="PANTHER" id="PTHR38683:SF1">
    <property type="entry name" value="CHORISMATE PYRUVATE-LYASE"/>
    <property type="match status" value="1"/>
</dbReference>
<dbReference type="InterPro" id="IPR028978">
    <property type="entry name" value="Chorismate_lyase_/UTRA_dom_sf"/>
</dbReference>
<dbReference type="InterPro" id="IPR007440">
    <property type="entry name" value="Chorismate--pyruvate_lyase"/>
</dbReference>
<dbReference type="EC" id="4.1.3.40" evidence="5"/>
<evidence type="ECO:0000313" key="6">
    <source>
        <dbReference type="EMBL" id="MCY0388591.1"/>
    </source>
</evidence>
<keyword evidence="2 5" id="KW-0831">Ubiquinone biosynthesis</keyword>
<proteinExistence type="inferred from homology"/>
<gene>
    <name evidence="5" type="primary">ubiC</name>
    <name evidence="6" type="ORF">OVY01_15515</name>
</gene>
<comment type="subcellular location">
    <subcellularLocation>
        <location evidence="5">Cytoplasm</location>
    </subcellularLocation>
</comment>
<reference evidence="6" key="1">
    <citation type="submission" date="2022-11" db="EMBL/GenBank/DDBJ databases">
        <title>Robbsia betulipollinis sp. nov., isolated from pollen of birch (Betula pendula).</title>
        <authorList>
            <person name="Shi H."/>
            <person name="Ambika Manirajan B."/>
            <person name="Ratering S."/>
            <person name="Geissler-Plaum R."/>
            <person name="Schnell S."/>
        </authorList>
    </citation>
    <scope>NUCLEOTIDE SEQUENCE</scope>
    <source>
        <strain evidence="6">Bb-Pol-6</strain>
    </source>
</reference>
<keyword evidence="1 5" id="KW-0963">Cytoplasm</keyword>
<keyword evidence="3 5" id="KW-0456">Lyase</keyword>
<comment type="pathway">
    <text evidence="5">Cofactor biosynthesis; ubiquinone biosynthesis.</text>
</comment>
<comment type="catalytic activity">
    <reaction evidence="5">
        <text>chorismate = 4-hydroxybenzoate + pyruvate</text>
        <dbReference type="Rhea" id="RHEA:16505"/>
        <dbReference type="ChEBI" id="CHEBI:15361"/>
        <dbReference type="ChEBI" id="CHEBI:17879"/>
        <dbReference type="ChEBI" id="CHEBI:29748"/>
        <dbReference type="EC" id="4.1.3.40"/>
    </reaction>
</comment>
<keyword evidence="7" id="KW-1185">Reference proteome</keyword>
<feature type="binding site" evidence="5">
    <location>
        <position position="120"/>
    </location>
    <ligand>
        <name>substrate</name>
    </ligand>
</feature>
<sequence length="211" mass="23520">MPAGRARWRVRPGPLLDPDQKDWVSRGGSLTAHLAQLGPVSVRVVRETIAAAWPDESACLRSIDTGAGMHDRAPHALRVWTREVLLSVGDVPCVAAHSVTPVAHSHGVWKSMRMLRTRPLADLLYHDRAVRRSALVSRRLAARRAYSRMDPLAGLPPTADRGRAEAGDRSPRRYPVVARRSLFERRGAPLLITECFLPDLWPLLANRRLAY</sequence>
<dbReference type="EMBL" id="JAPMXC010000005">
    <property type="protein sequence ID" value="MCY0388591.1"/>
    <property type="molecule type" value="Genomic_DNA"/>
</dbReference>
<keyword evidence="4 5" id="KW-0670">Pyruvate</keyword>
<comment type="similarity">
    <text evidence="5">Belongs to the UbiC family.</text>
</comment>
<feature type="binding site" evidence="5">
    <location>
        <position position="82"/>
    </location>
    <ligand>
        <name>substrate</name>
    </ligand>
</feature>
<accession>A0ABT3ZPU8</accession>
<evidence type="ECO:0000256" key="5">
    <source>
        <dbReference type="HAMAP-Rule" id="MF_01632"/>
    </source>
</evidence>
<dbReference type="SUPFAM" id="SSF64288">
    <property type="entry name" value="Chorismate lyase-like"/>
    <property type="match status" value="1"/>
</dbReference>
<dbReference type="HAMAP" id="MF_01632">
    <property type="entry name" value="UbiC"/>
    <property type="match status" value="1"/>
</dbReference>
<evidence type="ECO:0000313" key="7">
    <source>
        <dbReference type="Proteomes" id="UP001082899"/>
    </source>
</evidence>
<evidence type="ECO:0000256" key="4">
    <source>
        <dbReference type="ARBA" id="ARBA00023317"/>
    </source>
</evidence>
<comment type="caution">
    <text evidence="5">Lacks conserved residue(s) required for the propagation of feature annotation.</text>
</comment>
<evidence type="ECO:0000256" key="2">
    <source>
        <dbReference type="ARBA" id="ARBA00022688"/>
    </source>
</evidence>
<evidence type="ECO:0000256" key="1">
    <source>
        <dbReference type="ARBA" id="ARBA00022490"/>
    </source>
</evidence>
<dbReference type="Proteomes" id="UP001082899">
    <property type="component" value="Unassembled WGS sequence"/>
</dbReference>
<dbReference type="Gene3D" id="3.40.1410.10">
    <property type="entry name" value="Chorismate lyase-like"/>
    <property type="match status" value="1"/>
</dbReference>
<feature type="binding site" evidence="5">
    <location>
        <position position="194"/>
    </location>
    <ligand>
        <name>substrate</name>
    </ligand>
</feature>
<dbReference type="Pfam" id="PF04345">
    <property type="entry name" value="Chor_lyase"/>
    <property type="match status" value="1"/>
</dbReference>
<comment type="caution">
    <text evidence="6">The sequence shown here is derived from an EMBL/GenBank/DDBJ whole genome shotgun (WGS) entry which is preliminary data.</text>
</comment>
<protein>
    <recommendedName>
        <fullName evidence="5">Probable chorismate pyruvate-lyase</fullName>
        <shortName evidence="5">CL</shortName>
        <shortName evidence="5">CPL</shortName>
        <ecNumber evidence="5">4.1.3.40</ecNumber>
    </recommendedName>
</protein>
<name>A0ABT3ZPU8_9BURK</name>
<dbReference type="PANTHER" id="PTHR38683">
    <property type="entry name" value="CHORISMATE PYRUVATE-LYASE"/>
    <property type="match status" value="1"/>
</dbReference>
<organism evidence="6 7">
    <name type="scientific">Robbsia betulipollinis</name>
    <dbReference type="NCBI Taxonomy" id="2981849"/>
    <lineage>
        <taxon>Bacteria</taxon>
        <taxon>Pseudomonadati</taxon>
        <taxon>Pseudomonadota</taxon>
        <taxon>Betaproteobacteria</taxon>
        <taxon>Burkholderiales</taxon>
        <taxon>Burkholderiaceae</taxon>
        <taxon>Robbsia</taxon>
    </lineage>
</organism>
<evidence type="ECO:0000256" key="3">
    <source>
        <dbReference type="ARBA" id="ARBA00023239"/>
    </source>
</evidence>